<dbReference type="InterPro" id="IPR003959">
    <property type="entry name" value="ATPase_AAA_core"/>
</dbReference>
<reference evidence="2" key="2">
    <citation type="submission" date="2023-06" db="EMBL/GenBank/DDBJ databases">
        <authorList>
            <consortium name="Lawrence Berkeley National Laboratory"/>
            <person name="Haridas S."/>
            <person name="Hensen N."/>
            <person name="Bonometti L."/>
            <person name="Westerberg I."/>
            <person name="Brannstrom I.O."/>
            <person name="Guillou S."/>
            <person name="Cros-Aarteil S."/>
            <person name="Calhoun S."/>
            <person name="Kuo A."/>
            <person name="Mondo S."/>
            <person name="Pangilinan J."/>
            <person name="Riley R."/>
            <person name="Labutti K."/>
            <person name="Andreopoulos B."/>
            <person name="Lipzen A."/>
            <person name="Chen C."/>
            <person name="Yanf M."/>
            <person name="Daum C."/>
            <person name="Ng V."/>
            <person name="Clum A."/>
            <person name="Steindorff A."/>
            <person name="Ohm R."/>
            <person name="Martin F."/>
            <person name="Silar P."/>
            <person name="Natvig D."/>
            <person name="Lalanne C."/>
            <person name="Gautier V."/>
            <person name="Ament-Velasquez S.L."/>
            <person name="Kruys A."/>
            <person name="Hutchinson M.I."/>
            <person name="Powell A.J."/>
            <person name="Barry K."/>
            <person name="Miller A.N."/>
            <person name="Grigoriev I.V."/>
            <person name="Debuchy R."/>
            <person name="Gladieux P."/>
            <person name="Thoren M.H."/>
            <person name="Johannesson H."/>
        </authorList>
    </citation>
    <scope>NUCLEOTIDE SEQUENCE</scope>
    <source>
        <strain evidence="2">CBS 958.72</strain>
    </source>
</reference>
<keyword evidence="3" id="KW-1185">Reference proteome</keyword>
<dbReference type="Pfam" id="PF22942">
    <property type="entry name" value="DUF7025"/>
    <property type="match status" value="1"/>
</dbReference>
<comment type="caution">
    <text evidence="2">The sequence shown here is derived from an EMBL/GenBank/DDBJ whole genome shotgun (WGS) entry which is preliminary data.</text>
</comment>
<reference evidence="2" key="1">
    <citation type="journal article" date="2023" name="Mol. Phylogenet. Evol.">
        <title>Genome-scale phylogeny and comparative genomics of the fungal order Sordariales.</title>
        <authorList>
            <person name="Hensen N."/>
            <person name="Bonometti L."/>
            <person name="Westerberg I."/>
            <person name="Brannstrom I.O."/>
            <person name="Guillou S."/>
            <person name="Cros-Aarteil S."/>
            <person name="Calhoun S."/>
            <person name="Haridas S."/>
            <person name="Kuo A."/>
            <person name="Mondo S."/>
            <person name="Pangilinan J."/>
            <person name="Riley R."/>
            <person name="LaButti K."/>
            <person name="Andreopoulos B."/>
            <person name="Lipzen A."/>
            <person name="Chen C."/>
            <person name="Yan M."/>
            <person name="Daum C."/>
            <person name="Ng V."/>
            <person name="Clum A."/>
            <person name="Steindorff A."/>
            <person name="Ohm R.A."/>
            <person name="Martin F."/>
            <person name="Silar P."/>
            <person name="Natvig D.O."/>
            <person name="Lalanne C."/>
            <person name="Gautier V."/>
            <person name="Ament-Velasquez S.L."/>
            <person name="Kruys A."/>
            <person name="Hutchinson M.I."/>
            <person name="Powell A.J."/>
            <person name="Barry K."/>
            <person name="Miller A.N."/>
            <person name="Grigoriev I.V."/>
            <person name="Debuchy R."/>
            <person name="Gladieux P."/>
            <person name="Hiltunen Thoren M."/>
            <person name="Johannesson H."/>
        </authorList>
    </citation>
    <scope>NUCLEOTIDE SEQUENCE</scope>
    <source>
        <strain evidence="2">CBS 958.72</strain>
    </source>
</reference>
<dbReference type="CDD" id="cd19481">
    <property type="entry name" value="RecA-like_protease"/>
    <property type="match status" value="1"/>
</dbReference>
<dbReference type="Gene3D" id="3.40.50.300">
    <property type="entry name" value="P-loop containing nucleotide triphosphate hydrolases"/>
    <property type="match status" value="1"/>
</dbReference>
<name>A0AAE0K2H7_9PEZI</name>
<dbReference type="GO" id="GO:0016887">
    <property type="term" value="F:ATP hydrolysis activity"/>
    <property type="evidence" value="ECO:0007669"/>
    <property type="project" value="InterPro"/>
</dbReference>
<proteinExistence type="predicted"/>
<dbReference type="EMBL" id="JAULSN010000006">
    <property type="protein sequence ID" value="KAK3368858.1"/>
    <property type="molecule type" value="Genomic_DNA"/>
</dbReference>
<accession>A0AAE0K2H7</accession>
<feature type="non-terminal residue" evidence="2">
    <location>
        <position position="540"/>
    </location>
</feature>
<dbReference type="PANTHER" id="PTHR46411:SF2">
    <property type="entry name" value="AAA+ ATPASE DOMAIN-CONTAINING PROTEIN"/>
    <property type="match status" value="1"/>
</dbReference>
<evidence type="ECO:0000259" key="1">
    <source>
        <dbReference type="SMART" id="SM00382"/>
    </source>
</evidence>
<dbReference type="InterPro" id="IPR054289">
    <property type="entry name" value="DUF7025"/>
</dbReference>
<sequence>MLVHHKPSIKGLLDGASESSDPETQNSIKELRVLASFIDSTLWPGKESLETVVDTANFSDLWYIFPPGSLVYVQNPEFAQNVWCVVQRTGGRRYLKRPDHISAGAFKYQISPFVIDCYYLDFDGRQLVPVHGCFVIHPYPGVRALSSLPIFPFRVASKTGLTDRETLISRGKEFMSYTNGFAHRYYDGRGCTRKPDGRKPIPEYEEKFDSEIIIDFGQALEQNPDWRPLDTKKTVHEMDRSELGDPSQNIDQDWIYDKYSSDQVLTQLQEVLHSLKERPENPDEEALLLVPDRVLGFALRSRKFGNFRVGASPDGLRPLVPYVHEEDPWSKLYLPKGHREMIQTLVAQHTRDEAKPLLSSQGFAGDRGRGLILLLHGAPGTGKTLSAECAAASSKRPLFQITSGDLGTTAQEVEANLERNFHLAQTWGCVLLLDEADVFLAQRERKDLTRNGLVSVFLRILEYYTGLLFLTTNRVGDFDEAFTSRIHVSLYYPQLDRDATLTIWRNNIEKVKEGAKRRGSELLVDDQHILGYAQDLFDDQ</sequence>
<dbReference type="GO" id="GO:0005524">
    <property type="term" value="F:ATP binding"/>
    <property type="evidence" value="ECO:0007669"/>
    <property type="project" value="InterPro"/>
</dbReference>
<dbReference type="PANTHER" id="PTHR46411">
    <property type="entry name" value="FAMILY ATPASE, PUTATIVE-RELATED"/>
    <property type="match status" value="1"/>
</dbReference>
<feature type="domain" description="AAA+ ATPase" evidence="1">
    <location>
        <begin position="369"/>
        <end position="496"/>
    </location>
</feature>
<dbReference type="AlphaFoldDB" id="A0AAE0K2H7"/>
<gene>
    <name evidence="2" type="ORF">B0T24DRAFT_533110</name>
</gene>
<dbReference type="SMART" id="SM00382">
    <property type="entry name" value="AAA"/>
    <property type="match status" value="1"/>
</dbReference>
<protein>
    <recommendedName>
        <fullName evidence="1">AAA+ ATPase domain-containing protein</fullName>
    </recommendedName>
</protein>
<dbReference type="InterPro" id="IPR027417">
    <property type="entry name" value="P-loop_NTPase"/>
</dbReference>
<evidence type="ECO:0000313" key="2">
    <source>
        <dbReference type="EMBL" id="KAK3368858.1"/>
    </source>
</evidence>
<organism evidence="2 3">
    <name type="scientific">Lasiosphaeria ovina</name>
    <dbReference type="NCBI Taxonomy" id="92902"/>
    <lineage>
        <taxon>Eukaryota</taxon>
        <taxon>Fungi</taxon>
        <taxon>Dikarya</taxon>
        <taxon>Ascomycota</taxon>
        <taxon>Pezizomycotina</taxon>
        <taxon>Sordariomycetes</taxon>
        <taxon>Sordariomycetidae</taxon>
        <taxon>Sordariales</taxon>
        <taxon>Lasiosphaeriaceae</taxon>
        <taxon>Lasiosphaeria</taxon>
    </lineage>
</organism>
<evidence type="ECO:0000313" key="3">
    <source>
        <dbReference type="Proteomes" id="UP001287356"/>
    </source>
</evidence>
<dbReference type="InterPro" id="IPR003593">
    <property type="entry name" value="AAA+_ATPase"/>
</dbReference>
<dbReference type="Proteomes" id="UP001287356">
    <property type="component" value="Unassembled WGS sequence"/>
</dbReference>
<dbReference type="SUPFAM" id="SSF52540">
    <property type="entry name" value="P-loop containing nucleoside triphosphate hydrolases"/>
    <property type="match status" value="1"/>
</dbReference>
<dbReference type="Pfam" id="PF00004">
    <property type="entry name" value="AAA"/>
    <property type="match status" value="1"/>
</dbReference>